<dbReference type="CAZy" id="GT83">
    <property type="family name" value="Glycosyltransferase Family 83"/>
</dbReference>
<keyword evidence="6 8" id="KW-1133">Transmembrane helix</keyword>
<evidence type="ECO:0000256" key="8">
    <source>
        <dbReference type="SAM" id="Phobius"/>
    </source>
</evidence>
<evidence type="ECO:0000256" key="1">
    <source>
        <dbReference type="ARBA" id="ARBA00004651"/>
    </source>
</evidence>
<dbReference type="AlphaFoldDB" id="Q1Q622"/>
<dbReference type="Pfam" id="PF13231">
    <property type="entry name" value="PMT_2"/>
    <property type="match status" value="1"/>
</dbReference>
<evidence type="ECO:0000256" key="5">
    <source>
        <dbReference type="ARBA" id="ARBA00022692"/>
    </source>
</evidence>
<feature type="transmembrane region" description="Helical" evidence="8">
    <location>
        <begin position="353"/>
        <end position="373"/>
    </location>
</feature>
<evidence type="ECO:0000256" key="3">
    <source>
        <dbReference type="ARBA" id="ARBA00022676"/>
    </source>
</evidence>
<feature type="transmembrane region" description="Helical" evidence="8">
    <location>
        <begin position="127"/>
        <end position="153"/>
    </location>
</feature>
<keyword evidence="4" id="KW-0808">Transferase</keyword>
<dbReference type="GO" id="GO:0005886">
    <property type="term" value="C:plasma membrane"/>
    <property type="evidence" value="ECO:0007669"/>
    <property type="project" value="UniProtKB-SubCell"/>
</dbReference>
<sequence>MRITKKDIPFILCLFLLGLFFFLFYTWAIPLMDPDEPRYAATARGMVLDNNWIVPFFNGEPRINKPPLFYWMVACSYKVFGINEFGARFPSAMAAIGTVLITYLLGKRYESRKSGFWAGMVLISSPLFFLVSRLCITDILLTFFISASLYLFFVEYTEKNKNMPRKCFLFFLLGMVFLVKGPVGVLLVVLTILCFLAWMRDLRFVRKLWYLPGFLLFLGVICAWGIPFWLSLGTKQIFGLITQETTGRIIHGYAHQEPFYYYLPVILAGYFPWSLFLCAVFFNIFKKRTVLPVEEKRRVYFFCIWFVLALVFFSLSRSKLMTYILPISPAIALLTISLYRWEKEGIAGKSIRWISWLSLGFSVALPMVLISTMSKWVPANYTMPTYHVVIPVMILFIVAPTAFYAIYYKKGFLSLLKVYCFTHGLFLLAVIIFVVTYVGTFRSTRDIVNKSHLYETNDCTLLSYAKTLPSLVFYSDRNVIEINPDASLQTANFDKGKPIYFVMTLHSFQKKKDWLLRNSFHIVDRDSAYIVLKSEK</sequence>
<dbReference type="PANTHER" id="PTHR33908">
    <property type="entry name" value="MANNOSYLTRANSFERASE YKCB-RELATED"/>
    <property type="match status" value="1"/>
</dbReference>
<feature type="transmembrane region" description="Helical" evidence="8">
    <location>
        <begin position="168"/>
        <end position="196"/>
    </location>
</feature>
<feature type="transmembrane region" description="Helical" evidence="8">
    <location>
        <begin position="418"/>
        <end position="439"/>
    </location>
</feature>
<evidence type="ECO:0000313" key="10">
    <source>
        <dbReference type="EMBL" id="CAJ73030.1"/>
    </source>
</evidence>
<feature type="domain" description="Glycosyltransferase RgtA/B/C/D-like" evidence="9">
    <location>
        <begin position="64"/>
        <end position="222"/>
    </location>
</feature>
<protein>
    <recommendedName>
        <fullName evidence="9">Glycosyltransferase RgtA/B/C/D-like domain-containing protein</fullName>
    </recommendedName>
</protein>
<reference evidence="10" key="1">
    <citation type="journal article" date="2006" name="Nature">
        <title>Deciphering the evolution and metabolism of an anammox bacterium from a community genome.</title>
        <authorList>
            <person name="Strous M."/>
            <person name="Pelletier E."/>
            <person name="Mangenot S."/>
            <person name="Rattei T."/>
            <person name="Lehner A."/>
            <person name="Taylor M.W."/>
            <person name="Horn M."/>
            <person name="Daims H."/>
            <person name="Bartol-Mavel D."/>
            <person name="Wincker P."/>
            <person name="Barbe V."/>
            <person name="Fonknechten N."/>
            <person name="Vallenet D."/>
            <person name="Segurens B."/>
            <person name="Schenowitz-Truong C."/>
            <person name="Medigue C."/>
            <person name="Collingro A."/>
            <person name="Snel B."/>
            <person name="Dutilh B.E."/>
            <person name="OpDenCamp H.J.M."/>
            <person name="vanDerDrift C."/>
            <person name="Cirpus I."/>
            <person name="vanDePas-Schoonen K.T."/>
            <person name="Harhangi H.R."/>
            <person name="vanNiftrik L."/>
            <person name="Schmid M."/>
            <person name="Keltjens J."/>
            <person name="vanDeVossenberg J."/>
            <person name="Kartal B."/>
            <person name="Meier H."/>
            <person name="Frishman D."/>
            <person name="Huynen M.A."/>
            <person name="Mewes H."/>
            <person name="Weissenbach J."/>
            <person name="Jetten M.S.M."/>
            <person name="Wagner M."/>
            <person name="LePaslier D."/>
        </authorList>
    </citation>
    <scope>NUCLEOTIDE SEQUENCE</scope>
</reference>
<keyword evidence="2" id="KW-1003">Cell membrane</keyword>
<feature type="transmembrane region" description="Helical" evidence="8">
    <location>
        <begin position="259"/>
        <end position="285"/>
    </location>
</feature>
<dbReference type="InterPro" id="IPR038731">
    <property type="entry name" value="RgtA/B/C-like"/>
</dbReference>
<dbReference type="PANTHER" id="PTHR33908:SF3">
    <property type="entry name" value="UNDECAPRENYL PHOSPHATE-ALPHA-4-AMINO-4-DEOXY-L-ARABINOSE ARABINOSYL TRANSFERASE"/>
    <property type="match status" value="1"/>
</dbReference>
<keyword evidence="7 8" id="KW-0472">Membrane</keyword>
<feature type="transmembrane region" description="Helical" evidence="8">
    <location>
        <begin position="297"/>
        <end position="315"/>
    </location>
</feature>
<dbReference type="EMBL" id="CT573071">
    <property type="protein sequence ID" value="CAJ73030.1"/>
    <property type="molecule type" value="Genomic_DNA"/>
</dbReference>
<dbReference type="InterPro" id="IPR050297">
    <property type="entry name" value="LipidA_mod_glycosyltrf_83"/>
</dbReference>
<evidence type="ECO:0000256" key="2">
    <source>
        <dbReference type="ARBA" id="ARBA00022475"/>
    </source>
</evidence>
<gene>
    <name evidence="10" type="ORF">kuste2285</name>
</gene>
<reference evidence="10" key="2">
    <citation type="submission" date="2006-01" db="EMBL/GenBank/DDBJ databases">
        <authorList>
            <person name="Genoscope"/>
        </authorList>
    </citation>
    <scope>NUCLEOTIDE SEQUENCE</scope>
</reference>
<evidence type="ECO:0000259" key="9">
    <source>
        <dbReference type="Pfam" id="PF13231"/>
    </source>
</evidence>
<name>Q1Q622_KUEST</name>
<feature type="transmembrane region" description="Helical" evidence="8">
    <location>
        <begin position="208"/>
        <end position="230"/>
    </location>
</feature>
<comment type="subcellular location">
    <subcellularLocation>
        <location evidence="1">Cell membrane</location>
        <topology evidence="1">Multi-pass membrane protein</topology>
    </subcellularLocation>
</comment>
<evidence type="ECO:0000256" key="7">
    <source>
        <dbReference type="ARBA" id="ARBA00023136"/>
    </source>
</evidence>
<proteinExistence type="predicted"/>
<keyword evidence="5 8" id="KW-0812">Transmembrane</keyword>
<evidence type="ECO:0000256" key="6">
    <source>
        <dbReference type="ARBA" id="ARBA00022989"/>
    </source>
</evidence>
<keyword evidence="3" id="KW-0328">Glycosyltransferase</keyword>
<feature type="transmembrane region" description="Helical" evidence="8">
    <location>
        <begin position="87"/>
        <end position="106"/>
    </location>
</feature>
<organism evidence="10">
    <name type="scientific">Kuenenia stuttgartiensis</name>
    <dbReference type="NCBI Taxonomy" id="174633"/>
    <lineage>
        <taxon>Bacteria</taxon>
        <taxon>Pseudomonadati</taxon>
        <taxon>Planctomycetota</taxon>
        <taxon>Candidatus Brocadiia</taxon>
        <taxon>Candidatus Brocadiales</taxon>
        <taxon>Candidatus Brocadiaceae</taxon>
        <taxon>Candidatus Kuenenia</taxon>
    </lineage>
</organism>
<feature type="transmembrane region" description="Helical" evidence="8">
    <location>
        <begin position="385"/>
        <end position="406"/>
    </location>
</feature>
<dbReference type="GO" id="GO:0016763">
    <property type="term" value="F:pentosyltransferase activity"/>
    <property type="evidence" value="ECO:0007669"/>
    <property type="project" value="TreeGrafter"/>
</dbReference>
<feature type="transmembrane region" description="Helical" evidence="8">
    <location>
        <begin position="321"/>
        <end position="341"/>
    </location>
</feature>
<accession>Q1Q622</accession>
<dbReference type="GO" id="GO:0009103">
    <property type="term" value="P:lipopolysaccharide biosynthetic process"/>
    <property type="evidence" value="ECO:0007669"/>
    <property type="project" value="UniProtKB-ARBA"/>
</dbReference>
<evidence type="ECO:0000256" key="4">
    <source>
        <dbReference type="ARBA" id="ARBA00022679"/>
    </source>
</evidence>
<dbReference type="GO" id="GO:0010041">
    <property type="term" value="P:response to iron(III) ion"/>
    <property type="evidence" value="ECO:0007669"/>
    <property type="project" value="TreeGrafter"/>
</dbReference>